<dbReference type="KEGG" id="tad:TRIADDRAFT_53235"/>
<organism evidence="8 9">
    <name type="scientific">Trichoplax adhaerens</name>
    <name type="common">Trichoplax reptans</name>
    <dbReference type="NCBI Taxonomy" id="10228"/>
    <lineage>
        <taxon>Eukaryota</taxon>
        <taxon>Metazoa</taxon>
        <taxon>Placozoa</taxon>
        <taxon>Uniplacotomia</taxon>
        <taxon>Trichoplacea</taxon>
        <taxon>Trichoplacidae</taxon>
        <taxon>Trichoplax</taxon>
    </lineage>
</organism>
<evidence type="ECO:0000256" key="3">
    <source>
        <dbReference type="ARBA" id="ARBA00022801"/>
    </source>
</evidence>
<dbReference type="InterPro" id="IPR000998">
    <property type="entry name" value="MAM_dom"/>
</dbReference>
<keyword evidence="2" id="KW-0732">Signal</keyword>
<dbReference type="PANTHER" id="PTHR24252">
    <property type="entry name" value="ACROSIN-RELATED"/>
    <property type="match status" value="1"/>
</dbReference>
<name>B3RNP0_TRIAD</name>
<evidence type="ECO:0000256" key="2">
    <source>
        <dbReference type="ARBA" id="ARBA00022729"/>
    </source>
</evidence>
<dbReference type="AlphaFoldDB" id="B3RNP0"/>
<dbReference type="STRING" id="10228.B3RNP0"/>
<dbReference type="InterPro" id="IPR009003">
    <property type="entry name" value="Peptidase_S1_PA"/>
</dbReference>
<dbReference type="CTD" id="6750541"/>
<dbReference type="HOGENOM" id="CLU_006842_0_4_1"/>
<dbReference type="PhylomeDB" id="B3RNP0"/>
<accession>B3RNP0</accession>
<evidence type="ECO:0000256" key="1">
    <source>
        <dbReference type="ARBA" id="ARBA00022670"/>
    </source>
</evidence>
<dbReference type="InterPro" id="IPR018114">
    <property type="entry name" value="TRYPSIN_HIS"/>
</dbReference>
<keyword evidence="4 6" id="KW-0720">Serine protease</keyword>
<dbReference type="InterPro" id="IPR033116">
    <property type="entry name" value="TRYPSIN_SER"/>
</dbReference>
<sequence length="379" mass="42097">METNRAVLVSPDMKSSGNRFELTFSYHMYTYVVGTLSISTTYNGVIWTKSGSQSVSWLSEKIPINVPKGQEYQIHISATAGYANLAIDDIIWRKDQRAEEIQSIRAIPNHPRCGIANSIPRIVGGSVASPHSVPWQALLTVHTTIGNLRRRSTCGGSLINENWLITASHCVSNKPFLVDIEFGRHNLLAEENYTKQTRIAKSIFLHPIFQDKYSYLHIKDMDADIALIKLNAPVAINNFVRPICFPAANDTFNEFNSCKISGWGRTAGQPSHILRYADVPILNQKLCNSTHSYNGQITSNMLCAGYMQGYTDACYGDSGGPLSCKHRPDAVPSAYSNRWYLAGVISGGQGCGQKYYPGIYTSVTTIPIYKWLSKILENN</sequence>
<evidence type="ECO:0000256" key="4">
    <source>
        <dbReference type="ARBA" id="ARBA00022825"/>
    </source>
</evidence>
<dbReference type="InterPro" id="IPR001314">
    <property type="entry name" value="Peptidase_S1A"/>
</dbReference>
<dbReference type="PROSITE" id="PS00135">
    <property type="entry name" value="TRYPSIN_SER"/>
    <property type="match status" value="1"/>
</dbReference>
<dbReference type="EMBL" id="DS985242">
    <property type="protein sequence ID" value="EDV27492.1"/>
    <property type="molecule type" value="Genomic_DNA"/>
</dbReference>
<evidence type="ECO:0000313" key="8">
    <source>
        <dbReference type="EMBL" id="EDV27492.1"/>
    </source>
</evidence>
<evidence type="ECO:0000313" key="9">
    <source>
        <dbReference type="Proteomes" id="UP000009022"/>
    </source>
</evidence>
<dbReference type="InterPro" id="IPR013320">
    <property type="entry name" value="ConA-like_dom_sf"/>
</dbReference>
<dbReference type="PANTHER" id="PTHR24252:SF7">
    <property type="entry name" value="HYALIN"/>
    <property type="match status" value="1"/>
</dbReference>
<keyword evidence="9" id="KW-1185">Reference proteome</keyword>
<dbReference type="SMART" id="SM00020">
    <property type="entry name" value="Tryp_SPc"/>
    <property type="match status" value="1"/>
</dbReference>
<evidence type="ECO:0000256" key="6">
    <source>
        <dbReference type="RuleBase" id="RU363034"/>
    </source>
</evidence>
<dbReference type="SUPFAM" id="SSF49899">
    <property type="entry name" value="Concanavalin A-like lectins/glucanases"/>
    <property type="match status" value="1"/>
</dbReference>
<dbReference type="PROSITE" id="PS00134">
    <property type="entry name" value="TRYPSIN_HIS"/>
    <property type="match status" value="1"/>
</dbReference>
<keyword evidence="5" id="KW-1015">Disulfide bond</keyword>
<dbReference type="Pfam" id="PF00629">
    <property type="entry name" value="MAM"/>
    <property type="match status" value="1"/>
</dbReference>
<feature type="domain" description="Peptidase S1" evidence="7">
    <location>
        <begin position="122"/>
        <end position="377"/>
    </location>
</feature>
<dbReference type="eggNOG" id="KOG3627">
    <property type="taxonomic scope" value="Eukaryota"/>
</dbReference>
<dbReference type="GeneID" id="6750541"/>
<dbReference type="InParanoid" id="B3RNP0"/>
<dbReference type="CDD" id="cd00190">
    <property type="entry name" value="Tryp_SPc"/>
    <property type="match status" value="1"/>
</dbReference>
<reference evidence="8 9" key="1">
    <citation type="journal article" date="2008" name="Nature">
        <title>The Trichoplax genome and the nature of placozoans.</title>
        <authorList>
            <person name="Srivastava M."/>
            <person name="Begovic E."/>
            <person name="Chapman J."/>
            <person name="Putnam N.H."/>
            <person name="Hellsten U."/>
            <person name="Kawashima T."/>
            <person name="Kuo A."/>
            <person name="Mitros T."/>
            <person name="Salamov A."/>
            <person name="Carpenter M.L."/>
            <person name="Signorovitch A.Y."/>
            <person name="Moreno M.A."/>
            <person name="Kamm K."/>
            <person name="Grimwood J."/>
            <person name="Schmutz J."/>
            <person name="Shapiro H."/>
            <person name="Grigoriev I.V."/>
            <person name="Buss L.W."/>
            <person name="Schierwater B."/>
            <person name="Dellaporta S.L."/>
            <person name="Rokhsar D.S."/>
        </authorList>
    </citation>
    <scope>NUCLEOTIDE SEQUENCE [LARGE SCALE GENOMIC DNA]</scope>
    <source>
        <strain evidence="8 9">Grell-BS-1999</strain>
    </source>
</reference>
<dbReference type="FunFam" id="2.40.10.10:FF:000120">
    <property type="entry name" value="Putative serine protease"/>
    <property type="match status" value="1"/>
</dbReference>
<dbReference type="GO" id="GO:0016020">
    <property type="term" value="C:membrane"/>
    <property type="evidence" value="ECO:0007669"/>
    <property type="project" value="InterPro"/>
</dbReference>
<dbReference type="RefSeq" id="XP_002109326.1">
    <property type="nucleotide sequence ID" value="XM_002109290.1"/>
</dbReference>
<dbReference type="GO" id="GO:0006508">
    <property type="term" value="P:proteolysis"/>
    <property type="evidence" value="ECO:0007669"/>
    <property type="project" value="UniProtKB-KW"/>
</dbReference>
<dbReference type="InterPro" id="IPR001254">
    <property type="entry name" value="Trypsin_dom"/>
</dbReference>
<keyword evidence="3 6" id="KW-0378">Hydrolase</keyword>
<dbReference type="PROSITE" id="PS50240">
    <property type="entry name" value="TRYPSIN_DOM"/>
    <property type="match status" value="1"/>
</dbReference>
<dbReference type="GO" id="GO:0008236">
    <property type="term" value="F:serine-type peptidase activity"/>
    <property type="evidence" value="ECO:0000318"/>
    <property type="project" value="GO_Central"/>
</dbReference>
<dbReference type="Pfam" id="PF00089">
    <property type="entry name" value="Trypsin"/>
    <property type="match status" value="1"/>
</dbReference>
<dbReference type="Gene3D" id="2.60.120.200">
    <property type="match status" value="1"/>
</dbReference>
<evidence type="ECO:0000259" key="7">
    <source>
        <dbReference type="PROSITE" id="PS50240"/>
    </source>
</evidence>
<dbReference type="FunCoup" id="B3RNP0">
    <property type="interactions" value="5"/>
</dbReference>
<dbReference type="GO" id="GO:0004252">
    <property type="term" value="F:serine-type endopeptidase activity"/>
    <property type="evidence" value="ECO:0007669"/>
    <property type="project" value="InterPro"/>
</dbReference>
<dbReference type="SUPFAM" id="SSF50494">
    <property type="entry name" value="Trypsin-like serine proteases"/>
    <property type="match status" value="1"/>
</dbReference>
<protein>
    <recommendedName>
        <fullName evidence="7">Peptidase S1 domain-containing protein</fullName>
    </recommendedName>
</protein>
<gene>
    <name evidence="8" type="ORF">TRIADDRAFT_53235</name>
</gene>
<evidence type="ECO:0000256" key="5">
    <source>
        <dbReference type="ARBA" id="ARBA00023157"/>
    </source>
</evidence>
<dbReference type="MEROPS" id="S01.358"/>
<dbReference type="PRINTS" id="PR00722">
    <property type="entry name" value="CHYMOTRYPSIN"/>
</dbReference>
<dbReference type="OrthoDB" id="10051896at2759"/>
<proteinExistence type="predicted"/>
<dbReference type="InterPro" id="IPR043504">
    <property type="entry name" value="Peptidase_S1_PA_chymotrypsin"/>
</dbReference>
<keyword evidence="1 6" id="KW-0645">Protease</keyword>
<dbReference type="Gene3D" id="2.40.10.10">
    <property type="entry name" value="Trypsin-like serine proteases"/>
    <property type="match status" value="1"/>
</dbReference>
<dbReference type="Proteomes" id="UP000009022">
    <property type="component" value="Unassembled WGS sequence"/>
</dbReference>